<name>A0A0D7CF81_9ACTN</name>
<evidence type="ECO:0000313" key="2">
    <source>
        <dbReference type="Proteomes" id="UP000032458"/>
    </source>
</evidence>
<dbReference type="EMBL" id="JRKI01000061">
    <property type="protein sequence ID" value="KIZ14550.1"/>
    <property type="molecule type" value="Genomic_DNA"/>
</dbReference>
<dbReference type="PATRIC" id="fig|1240678.4.peg.7765"/>
<organism evidence="1 2">
    <name type="scientific">Streptomyces natalensis ATCC 27448</name>
    <dbReference type="NCBI Taxonomy" id="1240678"/>
    <lineage>
        <taxon>Bacteria</taxon>
        <taxon>Bacillati</taxon>
        <taxon>Actinomycetota</taxon>
        <taxon>Actinomycetes</taxon>
        <taxon>Kitasatosporales</taxon>
        <taxon>Streptomycetaceae</taxon>
        <taxon>Streptomyces</taxon>
    </lineage>
</organism>
<dbReference type="Proteomes" id="UP000032458">
    <property type="component" value="Unassembled WGS sequence"/>
</dbReference>
<accession>A0A0D7CF81</accession>
<evidence type="ECO:0000313" key="1">
    <source>
        <dbReference type="EMBL" id="KIZ14550.1"/>
    </source>
</evidence>
<dbReference type="RefSeq" id="WP_030065592.1">
    <property type="nucleotide sequence ID" value="NZ_JRKI01000061.1"/>
</dbReference>
<protein>
    <submittedName>
        <fullName evidence="1">Uncharacterized protein</fullName>
    </submittedName>
</protein>
<sequence length="124" mass="12306">MATADERGNGIHIGSVQGAFAIGDHNTVTHNEGVAAPAVDPAHEELLRAVRELRDDLGRAVPGPQVAALTVELTDTETEITGTGAAGPGRLARLRTALAEAGAVVGLLSSGAAVVQAVAALVGG</sequence>
<proteinExistence type="predicted"/>
<reference evidence="1 2" key="1">
    <citation type="submission" date="2014-09" db="EMBL/GenBank/DDBJ databases">
        <title>Draft genome sequence of Streptomyces natalensis ATCC 27448, producer of the antifungal pimaricin.</title>
        <authorList>
            <person name="Mendes M.V."/>
            <person name="Beites T."/>
            <person name="Pires S."/>
            <person name="Santos C.L."/>
            <person name="Moradas-Ferreira P."/>
        </authorList>
    </citation>
    <scope>NUCLEOTIDE SEQUENCE [LARGE SCALE GENOMIC DNA]</scope>
    <source>
        <strain evidence="1 2">ATCC 27448</strain>
    </source>
</reference>
<comment type="caution">
    <text evidence="1">The sequence shown here is derived from an EMBL/GenBank/DDBJ whole genome shotgun (WGS) entry which is preliminary data.</text>
</comment>
<gene>
    <name evidence="1" type="ORF">SNA_36450</name>
</gene>
<dbReference type="AlphaFoldDB" id="A0A0D7CF81"/>
<keyword evidence="2" id="KW-1185">Reference proteome</keyword>